<evidence type="ECO:0000256" key="1">
    <source>
        <dbReference type="ARBA" id="ARBA00001917"/>
    </source>
</evidence>
<dbReference type="InterPro" id="IPR044152">
    <property type="entry name" value="YqjM-like"/>
</dbReference>
<dbReference type="Gene3D" id="3.20.20.70">
    <property type="entry name" value="Aldolase class I"/>
    <property type="match status" value="1"/>
</dbReference>
<organism evidence="8 9">
    <name type="scientific">Pseudomonas luteola</name>
    <dbReference type="NCBI Taxonomy" id="47886"/>
    <lineage>
        <taxon>Bacteria</taxon>
        <taxon>Pseudomonadati</taxon>
        <taxon>Pseudomonadota</taxon>
        <taxon>Gammaproteobacteria</taxon>
        <taxon>Pseudomonadales</taxon>
        <taxon>Pseudomonadaceae</taxon>
        <taxon>Pseudomonas</taxon>
    </lineage>
</organism>
<evidence type="ECO:0000313" key="8">
    <source>
        <dbReference type="EMBL" id="SPZ09747.1"/>
    </source>
</evidence>
<evidence type="ECO:0000256" key="3">
    <source>
        <dbReference type="ARBA" id="ARBA00022643"/>
    </source>
</evidence>
<dbReference type="EMBL" id="UAUF01000013">
    <property type="protein sequence ID" value="SPZ09747.1"/>
    <property type="molecule type" value="Genomic_DNA"/>
</dbReference>
<evidence type="ECO:0000256" key="2">
    <source>
        <dbReference type="ARBA" id="ARBA00022630"/>
    </source>
</evidence>
<dbReference type="GO" id="GO:0010181">
    <property type="term" value="F:FMN binding"/>
    <property type="evidence" value="ECO:0007669"/>
    <property type="project" value="InterPro"/>
</dbReference>
<keyword evidence="4" id="KW-0521">NADP</keyword>
<dbReference type="InterPro" id="IPR013785">
    <property type="entry name" value="Aldolase_TIM"/>
</dbReference>
<protein>
    <submittedName>
        <fullName evidence="8">FMN oxidoreductase</fullName>
        <ecNumber evidence="8">1.6.99.1</ecNumber>
    </submittedName>
</protein>
<evidence type="ECO:0000256" key="6">
    <source>
        <dbReference type="SAM" id="MobiDB-lite"/>
    </source>
</evidence>
<sequence length="419" mass="45549">MSKLFEPFTLRQLTLPNRVVVSPMCQYSSEDGFANDWHLVHLGSRAVGGAGLVISEAVAVTPEGRITPQDLGLWKDEQIEPLRRITQFIQSQGAVPGIQIAHAGRKASTWRPWEGKHGSVPIAEGGWVPVAPSAIAFDPQHTRPTELDAEDIAGLTKAFVATAERALAAGFKVAEIHAAHGYLLHQFLSPISNQRSDQYGGSFDNRIRFLLEVTQAIRAVWPDELPVFVRLSATDWVEDGWNVDETVELAKRLKPLGVDLIDVSSGGTAANAEIPVGPGYQTQFAERVRKEAEIASGAVGMITDAAQAEHIIRTGQADVVLLARELLRDPHWPLQAAEALRDKVFLARTVRSRGTPGYAPSQAAIVRLTLLGRASSRFALFNPPSKRPCNISQQKSAPLHEPSAGVSCPNRYLPLSGEQ</sequence>
<dbReference type="GO" id="GO:0050661">
    <property type="term" value="F:NADP binding"/>
    <property type="evidence" value="ECO:0007669"/>
    <property type="project" value="InterPro"/>
</dbReference>
<dbReference type="Pfam" id="PF00724">
    <property type="entry name" value="Oxidored_FMN"/>
    <property type="match status" value="1"/>
</dbReference>
<dbReference type="AlphaFoldDB" id="A0A2X2CNK0"/>
<proteinExistence type="predicted"/>
<reference evidence="8 9" key="1">
    <citation type="submission" date="2018-06" db="EMBL/GenBank/DDBJ databases">
        <authorList>
            <consortium name="Pathogen Informatics"/>
            <person name="Doyle S."/>
        </authorList>
    </citation>
    <scope>NUCLEOTIDE SEQUENCE [LARGE SCALE GENOMIC DNA]</scope>
    <source>
        <strain evidence="8 9">NCTC11842</strain>
    </source>
</reference>
<name>A0A2X2CNK0_PSELU</name>
<evidence type="ECO:0000256" key="4">
    <source>
        <dbReference type="ARBA" id="ARBA00022857"/>
    </source>
</evidence>
<accession>A0A2X2CNK0</accession>
<feature type="domain" description="NADH:flavin oxidoreductase/NADH oxidase N-terminal" evidence="7">
    <location>
        <begin position="3"/>
        <end position="342"/>
    </location>
</feature>
<evidence type="ECO:0000259" key="7">
    <source>
        <dbReference type="Pfam" id="PF00724"/>
    </source>
</evidence>
<dbReference type="Proteomes" id="UP000250443">
    <property type="component" value="Unassembled WGS sequence"/>
</dbReference>
<dbReference type="InterPro" id="IPR001155">
    <property type="entry name" value="OxRdtase_FMN_N"/>
</dbReference>
<dbReference type="PANTHER" id="PTHR43303:SF4">
    <property type="entry name" value="NADPH DEHYDROGENASE C23G7.10C-RELATED"/>
    <property type="match status" value="1"/>
</dbReference>
<keyword evidence="2" id="KW-0285">Flavoprotein</keyword>
<keyword evidence="5 8" id="KW-0560">Oxidoreductase</keyword>
<evidence type="ECO:0000256" key="5">
    <source>
        <dbReference type="ARBA" id="ARBA00023002"/>
    </source>
</evidence>
<gene>
    <name evidence="8" type="primary">namA_1</name>
    <name evidence="8" type="ORF">NCTC11842_03329</name>
</gene>
<dbReference type="CDD" id="cd02932">
    <property type="entry name" value="OYE_YqiM_FMN"/>
    <property type="match status" value="1"/>
</dbReference>
<dbReference type="EC" id="1.6.99.1" evidence="8"/>
<keyword evidence="3" id="KW-0288">FMN</keyword>
<dbReference type="SUPFAM" id="SSF51395">
    <property type="entry name" value="FMN-linked oxidoreductases"/>
    <property type="match status" value="1"/>
</dbReference>
<comment type="cofactor">
    <cofactor evidence="1">
        <name>FMN</name>
        <dbReference type="ChEBI" id="CHEBI:58210"/>
    </cofactor>
</comment>
<feature type="region of interest" description="Disordered" evidence="6">
    <location>
        <begin position="390"/>
        <end position="419"/>
    </location>
</feature>
<evidence type="ECO:0000313" key="9">
    <source>
        <dbReference type="Proteomes" id="UP000250443"/>
    </source>
</evidence>
<dbReference type="PANTHER" id="PTHR43303">
    <property type="entry name" value="NADPH DEHYDROGENASE C23G7.10C-RELATED"/>
    <property type="match status" value="1"/>
</dbReference>
<dbReference type="GO" id="GO:0003959">
    <property type="term" value="F:NADPH dehydrogenase activity"/>
    <property type="evidence" value="ECO:0007669"/>
    <property type="project" value="UniProtKB-EC"/>
</dbReference>